<dbReference type="Proteomes" id="UP000308600">
    <property type="component" value="Unassembled WGS sequence"/>
</dbReference>
<proteinExistence type="predicted"/>
<accession>A0ACD3A424</accession>
<organism evidence="1 2">
    <name type="scientific">Pluteus cervinus</name>
    <dbReference type="NCBI Taxonomy" id="181527"/>
    <lineage>
        <taxon>Eukaryota</taxon>
        <taxon>Fungi</taxon>
        <taxon>Dikarya</taxon>
        <taxon>Basidiomycota</taxon>
        <taxon>Agaricomycotina</taxon>
        <taxon>Agaricomycetes</taxon>
        <taxon>Agaricomycetidae</taxon>
        <taxon>Agaricales</taxon>
        <taxon>Pluteineae</taxon>
        <taxon>Pluteaceae</taxon>
        <taxon>Pluteus</taxon>
    </lineage>
</organism>
<protein>
    <submittedName>
        <fullName evidence="1">Uncharacterized protein</fullName>
    </submittedName>
</protein>
<gene>
    <name evidence="1" type="ORF">BDN72DRAFT_530483</name>
</gene>
<evidence type="ECO:0000313" key="2">
    <source>
        <dbReference type="Proteomes" id="UP000308600"/>
    </source>
</evidence>
<name>A0ACD3A424_9AGAR</name>
<keyword evidence="2" id="KW-1185">Reference proteome</keyword>
<reference evidence="1 2" key="1">
    <citation type="journal article" date="2019" name="Nat. Ecol. Evol.">
        <title>Megaphylogeny resolves global patterns of mushroom evolution.</title>
        <authorList>
            <person name="Varga T."/>
            <person name="Krizsan K."/>
            <person name="Foldi C."/>
            <person name="Dima B."/>
            <person name="Sanchez-Garcia M."/>
            <person name="Sanchez-Ramirez S."/>
            <person name="Szollosi G.J."/>
            <person name="Szarkandi J.G."/>
            <person name="Papp V."/>
            <person name="Albert L."/>
            <person name="Andreopoulos W."/>
            <person name="Angelini C."/>
            <person name="Antonin V."/>
            <person name="Barry K.W."/>
            <person name="Bougher N.L."/>
            <person name="Buchanan P."/>
            <person name="Buyck B."/>
            <person name="Bense V."/>
            <person name="Catcheside P."/>
            <person name="Chovatia M."/>
            <person name="Cooper J."/>
            <person name="Damon W."/>
            <person name="Desjardin D."/>
            <person name="Finy P."/>
            <person name="Geml J."/>
            <person name="Haridas S."/>
            <person name="Hughes K."/>
            <person name="Justo A."/>
            <person name="Karasinski D."/>
            <person name="Kautmanova I."/>
            <person name="Kiss B."/>
            <person name="Kocsube S."/>
            <person name="Kotiranta H."/>
            <person name="LaButti K.M."/>
            <person name="Lechner B.E."/>
            <person name="Liimatainen K."/>
            <person name="Lipzen A."/>
            <person name="Lukacs Z."/>
            <person name="Mihaltcheva S."/>
            <person name="Morgado L.N."/>
            <person name="Niskanen T."/>
            <person name="Noordeloos M.E."/>
            <person name="Ohm R.A."/>
            <person name="Ortiz-Santana B."/>
            <person name="Ovrebo C."/>
            <person name="Racz N."/>
            <person name="Riley R."/>
            <person name="Savchenko A."/>
            <person name="Shiryaev A."/>
            <person name="Soop K."/>
            <person name="Spirin V."/>
            <person name="Szebenyi C."/>
            <person name="Tomsovsky M."/>
            <person name="Tulloss R.E."/>
            <person name="Uehling J."/>
            <person name="Grigoriev I.V."/>
            <person name="Vagvolgyi C."/>
            <person name="Papp T."/>
            <person name="Martin F.M."/>
            <person name="Miettinen O."/>
            <person name="Hibbett D.S."/>
            <person name="Nagy L.G."/>
        </authorList>
    </citation>
    <scope>NUCLEOTIDE SEQUENCE [LARGE SCALE GENOMIC DNA]</scope>
    <source>
        <strain evidence="1 2">NL-1719</strain>
    </source>
</reference>
<sequence length="153" mass="17629">MGRVSIAHTPSPRIRRPRSKPYIKKSDFFIGNSFDYPQQSGSEGVEWVEMDILAGISLPSRPRSRIALEVESSDTIDNVKAKIQDKASLPIHNVRALWHANLREDSHWQDHHSRRFIRTCILLFISLHFIRLTAKEYRLNATQSRSTPLTSHS</sequence>
<dbReference type="EMBL" id="ML208778">
    <property type="protein sequence ID" value="TFK60418.1"/>
    <property type="molecule type" value="Genomic_DNA"/>
</dbReference>
<evidence type="ECO:0000313" key="1">
    <source>
        <dbReference type="EMBL" id="TFK60418.1"/>
    </source>
</evidence>